<dbReference type="EMBL" id="HBUE01159520">
    <property type="protein sequence ID" value="CAG6509482.1"/>
    <property type="molecule type" value="Transcribed_RNA"/>
</dbReference>
<protein>
    <submittedName>
        <fullName evidence="1">(northern house mosquito) hypothetical protein</fullName>
    </submittedName>
</protein>
<name>A0A8D8J061_CULPI</name>
<sequence>MLVMHPLCHPRTWFSRHLRVLKSRTLQTCLELTTGIVGWLLEKGPLRLEIGSREHAEGLPVQVRHLIRTGALLADDDDRCVLRSQFRVVLVSCRRLTKTFLIYTLTHIETCSQHSTQHTNTLTARHSCCVDLADD</sequence>
<proteinExistence type="predicted"/>
<dbReference type="EMBL" id="HBUE01264658">
    <property type="protein sequence ID" value="CAG6560862.1"/>
    <property type="molecule type" value="Transcribed_RNA"/>
</dbReference>
<dbReference type="AlphaFoldDB" id="A0A8D8J061"/>
<evidence type="ECO:0000313" key="1">
    <source>
        <dbReference type="EMBL" id="CAG6560862.1"/>
    </source>
</evidence>
<organism evidence="1">
    <name type="scientific">Culex pipiens</name>
    <name type="common">House mosquito</name>
    <dbReference type="NCBI Taxonomy" id="7175"/>
    <lineage>
        <taxon>Eukaryota</taxon>
        <taxon>Metazoa</taxon>
        <taxon>Ecdysozoa</taxon>
        <taxon>Arthropoda</taxon>
        <taxon>Hexapoda</taxon>
        <taxon>Insecta</taxon>
        <taxon>Pterygota</taxon>
        <taxon>Neoptera</taxon>
        <taxon>Endopterygota</taxon>
        <taxon>Diptera</taxon>
        <taxon>Nematocera</taxon>
        <taxon>Culicoidea</taxon>
        <taxon>Culicidae</taxon>
        <taxon>Culicinae</taxon>
        <taxon>Culicini</taxon>
        <taxon>Culex</taxon>
        <taxon>Culex</taxon>
    </lineage>
</organism>
<reference evidence="1" key="1">
    <citation type="submission" date="2021-05" db="EMBL/GenBank/DDBJ databases">
        <authorList>
            <person name="Alioto T."/>
            <person name="Alioto T."/>
            <person name="Gomez Garrido J."/>
        </authorList>
    </citation>
    <scope>NUCLEOTIDE SEQUENCE</scope>
</reference>
<accession>A0A8D8J061</accession>